<reference evidence="3" key="1">
    <citation type="submission" date="2022-11" db="UniProtKB">
        <authorList>
            <consortium name="WormBaseParasite"/>
        </authorList>
    </citation>
    <scope>IDENTIFICATION</scope>
</reference>
<dbReference type="Proteomes" id="UP000887563">
    <property type="component" value="Unplaced"/>
</dbReference>
<evidence type="ECO:0000313" key="3">
    <source>
        <dbReference type="WBParaSite" id="Minc3s01146g21166"/>
    </source>
</evidence>
<protein>
    <submittedName>
        <fullName evidence="3">SAM domain-containing protein</fullName>
    </submittedName>
</protein>
<organism evidence="2 3">
    <name type="scientific">Meloidogyne incognita</name>
    <name type="common">Southern root-knot nematode worm</name>
    <name type="synonym">Oxyuris incognita</name>
    <dbReference type="NCBI Taxonomy" id="6306"/>
    <lineage>
        <taxon>Eukaryota</taxon>
        <taxon>Metazoa</taxon>
        <taxon>Ecdysozoa</taxon>
        <taxon>Nematoda</taxon>
        <taxon>Chromadorea</taxon>
        <taxon>Rhabditida</taxon>
        <taxon>Tylenchina</taxon>
        <taxon>Tylenchomorpha</taxon>
        <taxon>Tylenchoidea</taxon>
        <taxon>Meloidogynidae</taxon>
        <taxon>Meloidogyninae</taxon>
        <taxon>Meloidogyne</taxon>
        <taxon>Meloidogyne incognita group</taxon>
    </lineage>
</organism>
<evidence type="ECO:0000256" key="1">
    <source>
        <dbReference type="SAM" id="MobiDB-lite"/>
    </source>
</evidence>
<feature type="compositionally biased region" description="Low complexity" evidence="1">
    <location>
        <begin position="163"/>
        <end position="179"/>
    </location>
</feature>
<evidence type="ECO:0000313" key="2">
    <source>
        <dbReference type="Proteomes" id="UP000887563"/>
    </source>
</evidence>
<proteinExistence type="predicted"/>
<name>A0A914M3Q3_MELIC</name>
<dbReference type="SUPFAM" id="SSF47769">
    <property type="entry name" value="SAM/Pointed domain"/>
    <property type="match status" value="1"/>
</dbReference>
<dbReference type="WBParaSite" id="Minc3s01146g21166">
    <property type="protein sequence ID" value="Minc3s01146g21166"/>
    <property type="gene ID" value="Minc3s01146g21166"/>
</dbReference>
<feature type="region of interest" description="Disordered" evidence="1">
    <location>
        <begin position="161"/>
        <end position="196"/>
    </location>
</feature>
<keyword evidence="2" id="KW-1185">Reference proteome</keyword>
<dbReference type="AlphaFoldDB" id="A0A914M3Q3"/>
<feature type="compositionally biased region" description="Polar residues" evidence="1">
    <location>
        <begin position="182"/>
        <end position="196"/>
    </location>
</feature>
<dbReference type="InterPro" id="IPR013761">
    <property type="entry name" value="SAM/pointed_sf"/>
</dbReference>
<sequence length="196" mass="21724">MLGLCGSSASYYKLCDELIAVEKRLLGVLEAAFSDRQERIRTFCNVAASSSSNHLQQEQNNLLISSLNEDSGIGSGGTLTTNATTGDVDCEGDESIRDWLRRIGCDLTSILLIESECYTKRDLLELVTREELIRLGIRGGIACRIWRHIVRSRMDRSNFKVLSPTSPTTTTNSICNTPPLTFGSSTTFSSRNQQRH</sequence>
<accession>A0A914M3Q3</accession>